<organism evidence="1 2">
    <name type="scientific">Pararcticibacter amylolyticus</name>
    <dbReference type="NCBI Taxonomy" id="2173175"/>
    <lineage>
        <taxon>Bacteria</taxon>
        <taxon>Pseudomonadati</taxon>
        <taxon>Bacteroidota</taxon>
        <taxon>Sphingobacteriia</taxon>
        <taxon>Sphingobacteriales</taxon>
        <taxon>Sphingobacteriaceae</taxon>
        <taxon>Pararcticibacter</taxon>
    </lineage>
</organism>
<dbReference type="Proteomes" id="UP000245647">
    <property type="component" value="Unassembled WGS sequence"/>
</dbReference>
<evidence type="ECO:0000313" key="1">
    <source>
        <dbReference type="EMBL" id="PWG79289.1"/>
    </source>
</evidence>
<sequence>MPRKQRQPGDAFLSQNKCNLGTNTRIMQLLRSQLNELYDLIEKQGYFSPSQFSILAGQTELTLNETQFYFKVFEDIGYVDSMMANFSPGRSLYMEATTGVDWEGIKFYFKDWLSYLKREVSAPDKWGRLVEEVKSLIGETQVENTAFSHQEYLEVRRNIETIKNQLSSIPLLETQNIAILHQLNHVAEMTDKLNKFDWRNFFIGTITSCVIQLGVTQEHAKLFAELIRNTFSGWMLLK</sequence>
<name>A0A2U2PDU3_9SPHI</name>
<protein>
    <submittedName>
        <fullName evidence="1">Uncharacterized protein</fullName>
    </submittedName>
</protein>
<reference evidence="1 2" key="1">
    <citation type="submission" date="2018-04" db="EMBL/GenBank/DDBJ databases">
        <title>Pedobacter chongqingensis sp. nov., isolated from a rottenly hemp rope.</title>
        <authorList>
            <person name="Cai Y."/>
        </authorList>
    </citation>
    <scope>NUCLEOTIDE SEQUENCE [LARGE SCALE GENOMIC DNA]</scope>
    <source>
        <strain evidence="1 2">FJ4-8</strain>
    </source>
</reference>
<comment type="caution">
    <text evidence="1">The sequence shown here is derived from an EMBL/GenBank/DDBJ whole genome shotgun (WGS) entry which is preliminary data.</text>
</comment>
<evidence type="ECO:0000313" key="2">
    <source>
        <dbReference type="Proteomes" id="UP000245647"/>
    </source>
</evidence>
<accession>A0A2U2PDU3</accession>
<dbReference type="EMBL" id="QEAS01000015">
    <property type="protein sequence ID" value="PWG79289.1"/>
    <property type="molecule type" value="Genomic_DNA"/>
</dbReference>
<dbReference type="AlphaFoldDB" id="A0A2U2PDU3"/>
<keyword evidence="2" id="KW-1185">Reference proteome</keyword>
<proteinExistence type="predicted"/>
<gene>
    <name evidence="1" type="ORF">DDR33_17355</name>
</gene>